<evidence type="ECO:0000256" key="2">
    <source>
        <dbReference type="SAM" id="Phobius"/>
    </source>
</evidence>
<gene>
    <name evidence="3" type="ORF">SAMN05444858_10788</name>
</gene>
<keyword evidence="2" id="KW-1133">Transmembrane helix</keyword>
<evidence type="ECO:0000313" key="3">
    <source>
        <dbReference type="EMBL" id="SIR19674.1"/>
    </source>
</evidence>
<evidence type="ECO:0000256" key="1">
    <source>
        <dbReference type="SAM" id="MobiDB-lite"/>
    </source>
</evidence>
<name>A0A1N6YYL6_9ACTN</name>
<keyword evidence="4" id="KW-1185">Reference proteome</keyword>
<dbReference type="Proteomes" id="UP000186004">
    <property type="component" value="Unassembled WGS sequence"/>
</dbReference>
<organism evidence="3 4">
    <name type="scientific">Micromonospora avicenniae</name>
    <dbReference type="NCBI Taxonomy" id="1198245"/>
    <lineage>
        <taxon>Bacteria</taxon>
        <taxon>Bacillati</taxon>
        <taxon>Actinomycetota</taxon>
        <taxon>Actinomycetes</taxon>
        <taxon>Micromonosporales</taxon>
        <taxon>Micromonosporaceae</taxon>
        <taxon>Micromonospora</taxon>
    </lineage>
</organism>
<dbReference type="AlphaFoldDB" id="A0A1N6YYL6"/>
<reference evidence="3 4" key="1">
    <citation type="submission" date="2017-01" db="EMBL/GenBank/DDBJ databases">
        <authorList>
            <person name="Mah S.A."/>
            <person name="Swanson W.J."/>
            <person name="Moy G.W."/>
            <person name="Vacquier V.D."/>
        </authorList>
    </citation>
    <scope>NUCLEOTIDE SEQUENCE [LARGE SCALE GENOMIC DNA]</scope>
    <source>
        <strain evidence="3 4">DSM 45758</strain>
    </source>
</reference>
<feature type="region of interest" description="Disordered" evidence="1">
    <location>
        <begin position="151"/>
        <end position="176"/>
    </location>
</feature>
<feature type="compositionally biased region" description="Polar residues" evidence="1">
    <location>
        <begin position="154"/>
        <end position="166"/>
    </location>
</feature>
<evidence type="ECO:0000313" key="4">
    <source>
        <dbReference type="Proteomes" id="UP000186004"/>
    </source>
</evidence>
<keyword evidence="2" id="KW-0472">Membrane</keyword>
<proteinExistence type="predicted"/>
<keyword evidence="2" id="KW-0812">Transmembrane</keyword>
<dbReference type="RefSeq" id="WP_076470660.1">
    <property type="nucleotide sequence ID" value="NZ_FTNF01000007.1"/>
</dbReference>
<accession>A0A1N6YYL6</accession>
<sequence length="371" mass="39320">MLDERELTDLMHAEVDSAERPSAVLDVDRAMATGRRQRRYSRAAGAALAIGLLVAGGVTVPGLLAPDRPPATTGPADAPPAAAGLPAALTTVDPGVVYVRFGWLPDGVRSLQYQSGLLLSGPGVYLGAVSNPVGENWQGVAVNLYPKGVEPSAPQRNSGEPATLTGTRPGPELNGAPSTFATYSGAEQPEAILRWRYAPDGWAQVRTHGVAGDPAETAERVARTLAFGHEVLPMPVTVPDLPENLRPITGNVSLDLGEPRSWNAYTEWSPEPADADPGRQRARTLMVAFSPYRPVTDPRDKAYVNPNTTLDGHPARFGGQGGEESLTVYDVEGITVSIYDDGLLPAGGTRALFRKLGIGPHAADWLPHLKR</sequence>
<dbReference type="EMBL" id="FTNF01000007">
    <property type="protein sequence ID" value="SIR19674.1"/>
    <property type="molecule type" value="Genomic_DNA"/>
</dbReference>
<feature type="transmembrane region" description="Helical" evidence="2">
    <location>
        <begin position="43"/>
        <end position="64"/>
    </location>
</feature>
<dbReference type="OrthoDB" id="5185175at2"/>
<protein>
    <submittedName>
        <fullName evidence="3">Uncharacterized protein</fullName>
    </submittedName>
</protein>
<dbReference type="STRING" id="1198245.SAMN05444858_10788"/>